<dbReference type="RefSeq" id="WP_115861110.1">
    <property type="nucleotide sequence ID" value="NZ_CP048738.1"/>
</dbReference>
<evidence type="ECO:0000259" key="1">
    <source>
        <dbReference type="Pfam" id="PF06114"/>
    </source>
</evidence>
<reference evidence="3 4" key="1">
    <citation type="submission" date="2020-02" db="EMBL/GenBank/DDBJ databases">
        <title>Whole genome sequence of Haloferax alexandrinus pws1.</title>
        <authorList>
            <person name="Verma D.K."/>
            <person name="Gopal K."/>
            <person name="Prasad E.S."/>
        </authorList>
    </citation>
    <scope>NUCLEOTIDE SEQUENCE [LARGE SCALE GENOMIC DNA]</scope>
    <source>
        <strain evidence="4">wsp1</strain>
    </source>
</reference>
<proteinExistence type="predicted"/>
<dbReference type="Pfam" id="PF06114">
    <property type="entry name" value="Peptidase_M78"/>
    <property type="match status" value="1"/>
</dbReference>
<dbReference type="Proteomes" id="UP000465667">
    <property type="component" value="Chromosome"/>
</dbReference>
<evidence type="ECO:0000313" key="3">
    <source>
        <dbReference type="EMBL" id="QIB80113.1"/>
    </source>
</evidence>
<evidence type="ECO:0000259" key="2">
    <source>
        <dbReference type="Pfam" id="PF08401"/>
    </source>
</evidence>
<dbReference type="Pfam" id="PF08401">
    <property type="entry name" value="ArdcN"/>
    <property type="match status" value="1"/>
</dbReference>
<dbReference type="GO" id="GO:0003697">
    <property type="term" value="F:single-stranded DNA binding"/>
    <property type="evidence" value="ECO:0007669"/>
    <property type="project" value="InterPro"/>
</dbReference>
<dbReference type="InterPro" id="IPR013610">
    <property type="entry name" value="ArdC_N"/>
</dbReference>
<feature type="domain" description="N-terminal" evidence="2">
    <location>
        <begin position="30"/>
        <end position="80"/>
    </location>
</feature>
<protein>
    <submittedName>
        <fullName evidence="3">ImmA/IrrE family metallo-endopeptidase</fullName>
    </submittedName>
</protein>
<accession>A0A6C0UZU0</accession>
<gene>
    <name evidence="3" type="ORF">G3A49_13685</name>
</gene>
<dbReference type="KEGG" id="hale:G3A49_13685"/>
<dbReference type="InterPro" id="IPR010359">
    <property type="entry name" value="IrrE_HExxH"/>
</dbReference>
<feature type="domain" description="IrrE N-terminal-like" evidence="1">
    <location>
        <begin position="186"/>
        <end position="237"/>
    </location>
</feature>
<dbReference type="EMBL" id="CP048738">
    <property type="protein sequence ID" value="QIB80113.1"/>
    <property type="molecule type" value="Genomic_DNA"/>
</dbReference>
<evidence type="ECO:0000313" key="4">
    <source>
        <dbReference type="Proteomes" id="UP000465667"/>
    </source>
</evidence>
<dbReference type="AlphaFoldDB" id="A0A6C0UZU0"/>
<sequence length="286" mass="31788">MHLVVDEWLADLLADVEQARESEVFQDWLDVQSRFHDYSARNSLLIALQCPEATRVAGYRTWQDDFDRQVSKGESAIWIWAPITAKTCLVCGETKARHDEDCGSGGVQYEEWTTQLLRFKPVPVFDISQTDGESLPVLETASYGAAADLVVSLCSAADSLALSVSLVHPSDWVHGTARGICEYSTRGRPHIEVRERSNDADMATTLIHEFAHGLLHADQSNLPERARREVEAEAVAYLVGRYVGLDMSNSAFYLAAWAGEDADSVFERLNRIWSVAKSILGAIRAD</sequence>
<name>A0A6C0UZU0_HALVO</name>
<organism evidence="3 4">
    <name type="scientific">Haloferax volcanii</name>
    <name type="common">Halobacterium volcanii</name>
    <dbReference type="NCBI Taxonomy" id="2246"/>
    <lineage>
        <taxon>Archaea</taxon>
        <taxon>Methanobacteriati</taxon>
        <taxon>Methanobacteriota</taxon>
        <taxon>Stenosarchaea group</taxon>
        <taxon>Halobacteria</taxon>
        <taxon>Halobacteriales</taxon>
        <taxon>Haloferacaceae</taxon>
        <taxon>Haloferax</taxon>
    </lineage>
</organism>
<dbReference type="GeneID" id="44084480"/>